<dbReference type="SUPFAM" id="SSF53474">
    <property type="entry name" value="alpha/beta-Hydrolases"/>
    <property type="match status" value="1"/>
</dbReference>
<dbReference type="InterPro" id="IPR029058">
    <property type="entry name" value="AB_hydrolase_fold"/>
</dbReference>
<gene>
    <name evidence="2" type="ORF">A2Y75_07600</name>
</gene>
<dbReference type="PANTHER" id="PTHR42886:SF29">
    <property type="entry name" value="PUMMELIG, ISOFORM A"/>
    <property type="match status" value="1"/>
</dbReference>
<dbReference type="Gene3D" id="3.40.50.1820">
    <property type="entry name" value="alpha/beta hydrolase"/>
    <property type="match status" value="1"/>
</dbReference>
<proteinExistence type="predicted"/>
<accession>A0A1F2WKA4</accession>
<dbReference type="GO" id="GO:0003824">
    <property type="term" value="F:catalytic activity"/>
    <property type="evidence" value="ECO:0007669"/>
    <property type="project" value="UniProtKB-ARBA"/>
</dbReference>
<dbReference type="Pfam" id="PF00561">
    <property type="entry name" value="Abhydrolase_1"/>
    <property type="match status" value="1"/>
</dbReference>
<feature type="domain" description="AB hydrolase-1" evidence="1">
    <location>
        <begin position="46"/>
        <end position="145"/>
    </location>
</feature>
<dbReference type="AlphaFoldDB" id="A0A1F2WKA4"/>
<evidence type="ECO:0000259" key="1">
    <source>
        <dbReference type="Pfam" id="PF00561"/>
    </source>
</evidence>
<evidence type="ECO:0000313" key="2">
    <source>
        <dbReference type="EMBL" id="OFW57286.1"/>
    </source>
</evidence>
<reference evidence="2 3" key="1">
    <citation type="journal article" date="2016" name="Nat. Commun.">
        <title>Thousands of microbial genomes shed light on interconnected biogeochemical processes in an aquifer system.</title>
        <authorList>
            <person name="Anantharaman K."/>
            <person name="Brown C.T."/>
            <person name="Hug L.A."/>
            <person name="Sharon I."/>
            <person name="Castelle C.J."/>
            <person name="Probst A.J."/>
            <person name="Thomas B.C."/>
            <person name="Singh A."/>
            <person name="Wilkins M.J."/>
            <person name="Karaoz U."/>
            <person name="Brodie E.L."/>
            <person name="Williams K.H."/>
            <person name="Hubbard S.S."/>
            <person name="Banfield J.F."/>
        </authorList>
    </citation>
    <scope>NUCLEOTIDE SEQUENCE [LARGE SCALE GENOMIC DNA]</scope>
</reference>
<dbReference type="InterPro" id="IPR000073">
    <property type="entry name" value="AB_hydrolase_1"/>
</dbReference>
<organism evidence="2 3">
    <name type="scientific">Candidatus Solincola sediminis</name>
    <dbReference type="NCBI Taxonomy" id="1797199"/>
    <lineage>
        <taxon>Bacteria</taxon>
        <taxon>Bacillati</taxon>
        <taxon>Actinomycetota</taxon>
        <taxon>Candidatus Geothermincolia</taxon>
        <taxon>Candidatus Geothermincolales</taxon>
        <taxon>Candidatus Geothermincolaceae</taxon>
        <taxon>Candidatus Solincola</taxon>
    </lineage>
</organism>
<dbReference type="EMBL" id="MELK01000035">
    <property type="protein sequence ID" value="OFW57286.1"/>
    <property type="molecule type" value="Genomic_DNA"/>
</dbReference>
<comment type="caution">
    <text evidence="2">The sequence shown here is derived from an EMBL/GenBank/DDBJ whole genome shotgun (WGS) entry which is preliminary data.</text>
</comment>
<dbReference type="PANTHER" id="PTHR42886">
    <property type="entry name" value="RE40534P-RELATED"/>
    <property type="match status" value="1"/>
</dbReference>
<dbReference type="Proteomes" id="UP000177876">
    <property type="component" value="Unassembled WGS sequence"/>
</dbReference>
<name>A0A1F2WKA4_9ACTN</name>
<dbReference type="STRING" id="1797197.A2Y75_07600"/>
<sequence>MQPDSGHLLGKDMFTAYTLPVLKRSIATEDGAYLDTLRMGKETRQALIICHGFGGNKNIRDLVALAQDLAEQYTVYTFDFRGHGLSPGVSTFGYLEASDIKAVVQLASEDGHDRIGALGFSMGGVALLRYASCYNQLSSVIVVSVPADLRTAKAPGARRIRLQMGNPIGRALAARRYKVRVDRIWKQAEPVVELVGRIHPLTIIHGEDDYIFEAEQARELHRSAPNSRLRIFSDFGHAEQGYGPEFVDYVSGILKEDFTKWGQA</sequence>
<protein>
    <recommendedName>
        <fullName evidence="1">AB hydrolase-1 domain-containing protein</fullName>
    </recommendedName>
</protein>
<evidence type="ECO:0000313" key="3">
    <source>
        <dbReference type="Proteomes" id="UP000177876"/>
    </source>
</evidence>